<sequence length="103" mass="11903">ALKNIESLVDYCLKSTNDFNEAYSDDLNIDFSKPINTILFDRNLVFKNVDLAIKLFANEKIPSRFITFFILNSIKSSQILKKQFLKKILGLDNYSYLTVEAVQ</sequence>
<organism evidence="1">
    <name type="scientific">marine metagenome</name>
    <dbReference type="NCBI Taxonomy" id="408172"/>
    <lineage>
        <taxon>unclassified sequences</taxon>
        <taxon>metagenomes</taxon>
        <taxon>ecological metagenomes</taxon>
    </lineage>
</organism>
<gene>
    <name evidence="1" type="ORF">METZ01_LOCUS468632</name>
</gene>
<evidence type="ECO:0000313" key="1">
    <source>
        <dbReference type="EMBL" id="SVE15778.1"/>
    </source>
</evidence>
<protein>
    <submittedName>
        <fullName evidence="1">Uncharacterized protein</fullName>
    </submittedName>
</protein>
<name>A0A383B8L7_9ZZZZ</name>
<dbReference type="AlphaFoldDB" id="A0A383B8L7"/>
<dbReference type="EMBL" id="UINC01198009">
    <property type="protein sequence ID" value="SVE15778.1"/>
    <property type="molecule type" value="Genomic_DNA"/>
</dbReference>
<feature type="non-terminal residue" evidence="1">
    <location>
        <position position="1"/>
    </location>
</feature>
<proteinExistence type="predicted"/>
<accession>A0A383B8L7</accession>
<reference evidence="1" key="1">
    <citation type="submission" date="2018-05" db="EMBL/GenBank/DDBJ databases">
        <authorList>
            <person name="Lanie J.A."/>
            <person name="Ng W.-L."/>
            <person name="Kazmierczak K.M."/>
            <person name="Andrzejewski T.M."/>
            <person name="Davidsen T.M."/>
            <person name="Wayne K.J."/>
            <person name="Tettelin H."/>
            <person name="Glass J.I."/>
            <person name="Rusch D."/>
            <person name="Podicherti R."/>
            <person name="Tsui H.-C.T."/>
            <person name="Winkler M.E."/>
        </authorList>
    </citation>
    <scope>NUCLEOTIDE SEQUENCE</scope>
</reference>